<evidence type="ECO:0000313" key="2">
    <source>
        <dbReference type="Proteomes" id="UP000273786"/>
    </source>
</evidence>
<reference evidence="1 2" key="1">
    <citation type="submission" date="2018-11" db="EMBL/GenBank/DDBJ databases">
        <title>the genome of Mesorhizobium tamadayense DSM 28320.</title>
        <authorList>
            <person name="Gao J."/>
        </authorList>
    </citation>
    <scope>NUCLEOTIDE SEQUENCE [LARGE SCALE GENOMIC DNA]</scope>
    <source>
        <strain evidence="1 2">DSM 28320</strain>
    </source>
</reference>
<dbReference type="Pfam" id="PF23840">
    <property type="entry name" value="Phage_tail_terminator"/>
    <property type="match status" value="1"/>
</dbReference>
<dbReference type="InterPro" id="IPR056912">
    <property type="entry name" value="Phage_JBD30_tail_term-like"/>
</dbReference>
<name>A0A3P3FIG3_9HYPH</name>
<protein>
    <recommendedName>
        <fullName evidence="3">DUF3168 domain-containing protein</fullName>
    </recommendedName>
</protein>
<evidence type="ECO:0000313" key="1">
    <source>
        <dbReference type="EMBL" id="RRH98087.1"/>
    </source>
</evidence>
<dbReference type="AlphaFoldDB" id="A0A3P3FIG3"/>
<keyword evidence="2" id="KW-1185">Reference proteome</keyword>
<evidence type="ECO:0008006" key="3">
    <source>
        <dbReference type="Google" id="ProtNLM"/>
    </source>
</evidence>
<dbReference type="RefSeq" id="WP_125001748.1">
    <property type="nucleotide sequence ID" value="NZ_RQXT01000025.1"/>
</dbReference>
<dbReference type="Proteomes" id="UP000273786">
    <property type="component" value="Unassembled WGS sequence"/>
</dbReference>
<dbReference type="EMBL" id="RQXT01000025">
    <property type="protein sequence ID" value="RRH98087.1"/>
    <property type="molecule type" value="Genomic_DNA"/>
</dbReference>
<accession>A0A3P3FIG3</accession>
<sequence length="145" mass="15639">MTINAEIQQLLKDIDPPVFRLVEGAAAYSALSGEPKAMPAAYVVTEEEVSGANERMTGPVLQRTEADIAVIIVTRNVSDNSGGAAADDIETLKEKVRSKLIGYVPTASQDGEPITHTAGNLLRMKSGVVWQRELFGAAYYQEEQS</sequence>
<dbReference type="OrthoDB" id="8404448at2"/>
<comment type="caution">
    <text evidence="1">The sequence shown here is derived from an EMBL/GenBank/DDBJ whole genome shotgun (WGS) entry which is preliminary data.</text>
</comment>
<gene>
    <name evidence="1" type="ORF">EH240_20030</name>
</gene>
<organism evidence="1 2">
    <name type="scientific">Mesorhizobium tamadayense</name>
    <dbReference type="NCBI Taxonomy" id="425306"/>
    <lineage>
        <taxon>Bacteria</taxon>
        <taxon>Pseudomonadati</taxon>
        <taxon>Pseudomonadota</taxon>
        <taxon>Alphaproteobacteria</taxon>
        <taxon>Hyphomicrobiales</taxon>
        <taxon>Phyllobacteriaceae</taxon>
        <taxon>Mesorhizobium</taxon>
    </lineage>
</organism>
<proteinExistence type="predicted"/>